<proteinExistence type="predicted"/>
<reference evidence="1" key="1">
    <citation type="journal article" date="2014" name="Front. Microbiol.">
        <title>High frequency of phylogenetically diverse reductive dehalogenase-homologous genes in deep subseafloor sedimentary metagenomes.</title>
        <authorList>
            <person name="Kawai M."/>
            <person name="Futagami T."/>
            <person name="Toyoda A."/>
            <person name="Takaki Y."/>
            <person name="Nishi S."/>
            <person name="Hori S."/>
            <person name="Arai W."/>
            <person name="Tsubouchi T."/>
            <person name="Morono Y."/>
            <person name="Uchiyama I."/>
            <person name="Ito T."/>
            <person name="Fujiyama A."/>
            <person name="Inagaki F."/>
            <person name="Takami H."/>
        </authorList>
    </citation>
    <scope>NUCLEOTIDE SEQUENCE</scope>
    <source>
        <strain evidence="1">Expedition CK06-06</strain>
    </source>
</reference>
<organism evidence="1">
    <name type="scientific">marine sediment metagenome</name>
    <dbReference type="NCBI Taxonomy" id="412755"/>
    <lineage>
        <taxon>unclassified sequences</taxon>
        <taxon>metagenomes</taxon>
        <taxon>ecological metagenomes</taxon>
    </lineage>
</organism>
<accession>X0TA94</accession>
<dbReference type="InterPro" id="IPR015422">
    <property type="entry name" value="PyrdxlP-dep_Trfase_small"/>
</dbReference>
<dbReference type="Gene3D" id="3.90.1150.10">
    <property type="entry name" value="Aspartate Aminotransferase, domain 1"/>
    <property type="match status" value="1"/>
</dbReference>
<dbReference type="EMBL" id="BARS01003663">
    <property type="protein sequence ID" value="GAF85107.1"/>
    <property type="molecule type" value="Genomic_DNA"/>
</dbReference>
<comment type="caution">
    <text evidence="1">The sequence shown here is derived from an EMBL/GenBank/DDBJ whole genome shotgun (WGS) entry which is preliminary data.</text>
</comment>
<name>X0TA94_9ZZZZ</name>
<protein>
    <submittedName>
        <fullName evidence="1">Uncharacterized protein</fullName>
    </submittedName>
</protein>
<sequence>ESSGVITSPSHSFAIAPGTGAPAVRLSLTERDEALLRRGLKRLAELVGEGPRPLAFQM</sequence>
<evidence type="ECO:0000313" key="1">
    <source>
        <dbReference type="EMBL" id="GAF85107.1"/>
    </source>
</evidence>
<gene>
    <name evidence="1" type="ORF">S01H1_07100</name>
</gene>
<dbReference type="AlphaFoldDB" id="X0TA94"/>
<feature type="non-terminal residue" evidence="1">
    <location>
        <position position="1"/>
    </location>
</feature>